<accession>A0A1G9A280</accession>
<evidence type="ECO:0000313" key="3">
    <source>
        <dbReference type="EMBL" id="SDK21499.1"/>
    </source>
</evidence>
<dbReference type="EMBL" id="FNFM01000005">
    <property type="protein sequence ID" value="SDK21499.1"/>
    <property type="molecule type" value="Genomic_DNA"/>
</dbReference>
<protein>
    <submittedName>
        <fullName evidence="3">Ferric iron reductase protein FhuF, involved in iron transport</fullName>
    </submittedName>
</protein>
<organism evidence="3 4">
    <name type="scientific">Actinopolyspora mzabensis</name>
    <dbReference type="NCBI Taxonomy" id="995066"/>
    <lineage>
        <taxon>Bacteria</taxon>
        <taxon>Bacillati</taxon>
        <taxon>Actinomycetota</taxon>
        <taxon>Actinomycetes</taxon>
        <taxon>Actinopolysporales</taxon>
        <taxon>Actinopolysporaceae</taxon>
        <taxon>Actinopolyspora</taxon>
    </lineage>
</organism>
<reference evidence="4" key="1">
    <citation type="submission" date="2016-10" db="EMBL/GenBank/DDBJ databases">
        <authorList>
            <person name="Varghese N."/>
            <person name="Submissions S."/>
        </authorList>
    </citation>
    <scope>NUCLEOTIDE SEQUENCE [LARGE SCALE GENOMIC DNA]</scope>
    <source>
        <strain evidence="4">DSM 45460</strain>
    </source>
</reference>
<feature type="domain" description="Ferric siderophore reductase C-terminal" evidence="2">
    <location>
        <begin position="212"/>
        <end position="231"/>
    </location>
</feature>
<gene>
    <name evidence="3" type="ORF">SAMN04487820_105274</name>
</gene>
<feature type="compositionally biased region" description="Basic and acidic residues" evidence="1">
    <location>
        <begin position="235"/>
        <end position="248"/>
    </location>
</feature>
<evidence type="ECO:0000313" key="4">
    <source>
        <dbReference type="Proteomes" id="UP000199213"/>
    </source>
</evidence>
<name>A0A1G9A280_ACTMZ</name>
<dbReference type="GO" id="GO:0051537">
    <property type="term" value="F:2 iron, 2 sulfur cluster binding"/>
    <property type="evidence" value="ECO:0007669"/>
    <property type="project" value="InterPro"/>
</dbReference>
<dbReference type="OrthoDB" id="3290158at2"/>
<evidence type="ECO:0000256" key="1">
    <source>
        <dbReference type="SAM" id="MobiDB-lite"/>
    </source>
</evidence>
<dbReference type="RefSeq" id="WP_092627817.1">
    <property type="nucleotide sequence ID" value="NZ_FNFM01000005.1"/>
</dbReference>
<dbReference type="InterPro" id="IPR024726">
    <property type="entry name" value="FhuF_C"/>
</dbReference>
<sequence>MSTRANQLLASTLDGMNPTEHARLLPDESWGQLPASLIENPEWMAEQLRLRGRIWYTDDARVLATLWWFSTSSKLIAPSVASYVVTGEALSPRLEDLRLHWQPDSRLSGVTSVNVLPGSDPLESLAQALRRTLDRSIASVAATAGIRQRPLWAIATDAIAGCLLWAGRARGAPGRATALAEPLVAAMDAPMPAPRYTEVESRENASRLFTKRTSCCLLYRAPGEDKCSSCPGRPPEQRRALLRENTPH</sequence>
<keyword evidence="4" id="KW-1185">Reference proteome</keyword>
<proteinExistence type="predicted"/>
<feature type="region of interest" description="Disordered" evidence="1">
    <location>
        <begin position="224"/>
        <end position="248"/>
    </location>
</feature>
<dbReference type="Pfam" id="PF11575">
    <property type="entry name" value="FhuF_C"/>
    <property type="match status" value="1"/>
</dbReference>
<dbReference type="Proteomes" id="UP000199213">
    <property type="component" value="Unassembled WGS sequence"/>
</dbReference>
<evidence type="ECO:0000259" key="2">
    <source>
        <dbReference type="Pfam" id="PF11575"/>
    </source>
</evidence>
<dbReference type="AlphaFoldDB" id="A0A1G9A280"/>